<dbReference type="RefSeq" id="WP_053069241.1">
    <property type="nucleotide sequence ID" value="NZ_QFVP01000020.1"/>
</dbReference>
<dbReference type="InterPro" id="IPR022605">
    <property type="entry name" value="DUF2920"/>
</dbReference>
<evidence type="ECO:0000313" key="2">
    <source>
        <dbReference type="Proteomes" id="UP000306790"/>
    </source>
</evidence>
<dbReference type="InterPro" id="IPR029058">
    <property type="entry name" value="AB_hydrolase_fold"/>
</dbReference>
<proteinExistence type="predicted"/>
<comment type="caution">
    <text evidence="1">The sequence shown here is derived from an EMBL/GenBank/DDBJ whole genome shotgun (WGS) entry which is preliminary data.</text>
</comment>
<accession>A0ABY2PP87</accession>
<evidence type="ECO:0000313" key="1">
    <source>
        <dbReference type="EMBL" id="THE34001.1"/>
    </source>
</evidence>
<sequence length="257" mass="29257">MIEPKNNEYQNFGLLPALDIINAINDAILNFEMENSKIILIGSSYGGYIANMVEKIAPGLVNAIIDNSSWSSPNMKYLIGRELNNTEFRQQLSSNIIMDLYVKSPWTLTKGLPNTLSKSRIQIRSFDPDQLSQMINQGGGQCLYVFYHYINDNIAPAKDKLEMILLLQQHNKDKITCRILKNKNDIDGVLIKSLEHGLGMSMVELFKKHFPSIKDQIKNQHRTLKTQYLCDDLIYLFNNSTLPVTVTIQSRSNKVSV</sequence>
<dbReference type="SUPFAM" id="SSF53474">
    <property type="entry name" value="alpha/beta-Hydrolases"/>
    <property type="match status" value="1"/>
</dbReference>
<gene>
    <name evidence="1" type="ORF">DJ535_22500</name>
</gene>
<protein>
    <submittedName>
        <fullName evidence="1">DUF2920 domain-containing protein</fullName>
    </submittedName>
</protein>
<dbReference type="Pfam" id="PF11144">
    <property type="entry name" value="DUF2920"/>
    <property type="match status" value="1"/>
</dbReference>
<keyword evidence="2" id="KW-1185">Reference proteome</keyword>
<dbReference type="Proteomes" id="UP000306790">
    <property type="component" value="Unassembled WGS sequence"/>
</dbReference>
<dbReference type="Gene3D" id="3.40.50.1820">
    <property type="entry name" value="alpha/beta hydrolase"/>
    <property type="match status" value="1"/>
</dbReference>
<name>A0ABY2PP87_9ENTR</name>
<organism evidence="1 2">
    <name type="scientific">Citrobacter murliniae</name>
    <dbReference type="NCBI Taxonomy" id="67829"/>
    <lineage>
        <taxon>Bacteria</taxon>
        <taxon>Pseudomonadati</taxon>
        <taxon>Pseudomonadota</taxon>
        <taxon>Gammaproteobacteria</taxon>
        <taxon>Enterobacterales</taxon>
        <taxon>Enterobacteriaceae</taxon>
        <taxon>Citrobacter</taxon>
        <taxon>Citrobacter freundii complex</taxon>
    </lineage>
</organism>
<reference evidence="1 2" key="1">
    <citation type="submission" date="2018-05" db="EMBL/GenBank/DDBJ databases">
        <title>Isolation and genomic analyses of lactose-positive bacteria from faecal samples of preterm neonates.</title>
        <authorList>
            <person name="Chen Y."/>
            <person name="Brook T.C."/>
            <person name="O'Neill I."/>
            <person name="Soe C.Z."/>
            <person name="Hall L.J."/>
            <person name="Hoyles L."/>
        </authorList>
    </citation>
    <scope>NUCLEOTIDE SEQUENCE [LARGE SCALE GENOMIC DNA]</scope>
    <source>
        <strain evidence="1 2">P080C CL</strain>
    </source>
</reference>
<dbReference type="EMBL" id="QFVP01000020">
    <property type="protein sequence ID" value="THE34001.1"/>
    <property type="molecule type" value="Genomic_DNA"/>
</dbReference>